<dbReference type="Proteomes" id="UP000004994">
    <property type="component" value="Chromosome 9"/>
</dbReference>
<name>A0A3Q7I3L3_SOLLC</name>
<dbReference type="AlphaFoldDB" id="A0A3Q7I3L3"/>
<dbReference type="InParanoid" id="A0A3Q7I3L3"/>
<protein>
    <submittedName>
        <fullName evidence="1">Uncharacterized protein</fullName>
    </submittedName>
</protein>
<evidence type="ECO:0000313" key="1">
    <source>
        <dbReference type="EnsemblPlants" id="Solyc09g056030.1.1.1"/>
    </source>
</evidence>
<dbReference type="PaxDb" id="4081-Solyc09g056030.1.1"/>
<proteinExistence type="predicted"/>
<sequence length="82" mass="9215">MAYQLALKTSTKRLHDYSASGAARITHDETLSLSRKSPIQFFVCMFSDGKTMVIQADSSDTVASVHRKFSRSPEFDQQLNND</sequence>
<accession>A0A3Q7I3L3</accession>
<reference evidence="1" key="1">
    <citation type="journal article" date="2012" name="Nature">
        <title>The tomato genome sequence provides insights into fleshy fruit evolution.</title>
        <authorList>
            <consortium name="Tomato Genome Consortium"/>
        </authorList>
    </citation>
    <scope>NUCLEOTIDE SEQUENCE [LARGE SCALE GENOMIC DNA]</scope>
    <source>
        <strain evidence="1">cv. Heinz 1706</strain>
    </source>
</reference>
<reference evidence="1" key="2">
    <citation type="submission" date="2019-01" db="UniProtKB">
        <authorList>
            <consortium name="EnsemblPlants"/>
        </authorList>
    </citation>
    <scope>IDENTIFICATION</scope>
    <source>
        <strain evidence="1">cv. Heinz 1706</strain>
    </source>
</reference>
<organism evidence="1">
    <name type="scientific">Solanum lycopersicum</name>
    <name type="common">Tomato</name>
    <name type="synonym">Lycopersicon esculentum</name>
    <dbReference type="NCBI Taxonomy" id="4081"/>
    <lineage>
        <taxon>Eukaryota</taxon>
        <taxon>Viridiplantae</taxon>
        <taxon>Streptophyta</taxon>
        <taxon>Embryophyta</taxon>
        <taxon>Tracheophyta</taxon>
        <taxon>Spermatophyta</taxon>
        <taxon>Magnoliopsida</taxon>
        <taxon>eudicotyledons</taxon>
        <taxon>Gunneridae</taxon>
        <taxon>Pentapetalae</taxon>
        <taxon>asterids</taxon>
        <taxon>lamiids</taxon>
        <taxon>Solanales</taxon>
        <taxon>Solanaceae</taxon>
        <taxon>Solanoideae</taxon>
        <taxon>Solaneae</taxon>
        <taxon>Solanum</taxon>
        <taxon>Solanum subgen. Lycopersicon</taxon>
    </lineage>
</organism>
<dbReference type="EnsemblPlants" id="Solyc09g056030.1.1">
    <property type="protein sequence ID" value="Solyc09g056030.1.1.1"/>
    <property type="gene ID" value="Solyc09g056030.1"/>
</dbReference>
<evidence type="ECO:0000313" key="2">
    <source>
        <dbReference type="Proteomes" id="UP000004994"/>
    </source>
</evidence>
<dbReference type="Gramene" id="Solyc09g056030.1.1">
    <property type="protein sequence ID" value="Solyc09g056030.1.1.1"/>
    <property type="gene ID" value="Solyc09g056030.1"/>
</dbReference>
<keyword evidence="2" id="KW-1185">Reference proteome</keyword>